<accession>A0A7S2H5Z9</accession>
<evidence type="ECO:0000259" key="4">
    <source>
        <dbReference type="PROSITE" id="PS51017"/>
    </source>
</evidence>
<feature type="compositionally biased region" description="Basic residues" evidence="3">
    <location>
        <begin position="151"/>
        <end position="161"/>
    </location>
</feature>
<sequence>MQLYPMPLSTITNEGSLQVDIPHSEFEWESLLDDGWLDGIGPLDDVSLINEFSQVFDTDCHSADAPGIHSLTSLSAIKPTRLVVPLPPPIATSTISPPPPSPCMECPATDDTSAKRDYRLRVAIPRYLRKRKTRKWHISSKYSTRTVAAKQRPRHNGKFKRSQSFVSQDELKKQRTA</sequence>
<evidence type="ECO:0000313" key="5">
    <source>
        <dbReference type="EMBL" id="CAD9481439.1"/>
    </source>
</evidence>
<evidence type="ECO:0000256" key="2">
    <source>
        <dbReference type="ARBA" id="ARBA00023242"/>
    </source>
</evidence>
<proteinExistence type="predicted"/>
<dbReference type="Pfam" id="PF06203">
    <property type="entry name" value="CCT"/>
    <property type="match status" value="1"/>
</dbReference>
<dbReference type="EMBL" id="HBGS01057427">
    <property type="protein sequence ID" value="CAD9481439.1"/>
    <property type="molecule type" value="Transcribed_RNA"/>
</dbReference>
<protein>
    <recommendedName>
        <fullName evidence="4">CCT domain-containing protein</fullName>
    </recommendedName>
</protein>
<feature type="region of interest" description="Disordered" evidence="3">
    <location>
        <begin position="139"/>
        <end position="177"/>
    </location>
</feature>
<evidence type="ECO:0000256" key="1">
    <source>
        <dbReference type="ARBA" id="ARBA00004123"/>
    </source>
</evidence>
<comment type="subcellular location">
    <subcellularLocation>
        <location evidence="1">Nucleus</location>
    </subcellularLocation>
</comment>
<dbReference type="AlphaFoldDB" id="A0A7S2H5Z9"/>
<dbReference type="PROSITE" id="PS51017">
    <property type="entry name" value="CCT"/>
    <property type="match status" value="1"/>
</dbReference>
<dbReference type="GO" id="GO:0005634">
    <property type="term" value="C:nucleus"/>
    <property type="evidence" value="ECO:0007669"/>
    <property type="project" value="UniProtKB-SubCell"/>
</dbReference>
<keyword evidence="2" id="KW-0539">Nucleus</keyword>
<organism evidence="5">
    <name type="scientific">Octactis speculum</name>
    <dbReference type="NCBI Taxonomy" id="3111310"/>
    <lineage>
        <taxon>Eukaryota</taxon>
        <taxon>Sar</taxon>
        <taxon>Stramenopiles</taxon>
        <taxon>Ochrophyta</taxon>
        <taxon>Dictyochophyceae</taxon>
        <taxon>Dictyochales</taxon>
        <taxon>Dictyochaceae</taxon>
        <taxon>Octactis</taxon>
    </lineage>
</organism>
<feature type="domain" description="CCT" evidence="4">
    <location>
        <begin position="120"/>
        <end position="162"/>
    </location>
</feature>
<reference evidence="5" key="1">
    <citation type="submission" date="2021-01" db="EMBL/GenBank/DDBJ databases">
        <authorList>
            <person name="Corre E."/>
            <person name="Pelletier E."/>
            <person name="Niang G."/>
            <person name="Scheremetjew M."/>
            <person name="Finn R."/>
            <person name="Kale V."/>
            <person name="Holt S."/>
            <person name="Cochrane G."/>
            <person name="Meng A."/>
            <person name="Brown T."/>
            <person name="Cohen L."/>
        </authorList>
    </citation>
    <scope>NUCLEOTIDE SEQUENCE</scope>
    <source>
        <strain evidence="5">CCMP1381</strain>
    </source>
</reference>
<gene>
    <name evidence="5" type="ORF">DSPE1174_LOCUS29964</name>
</gene>
<evidence type="ECO:0000256" key="3">
    <source>
        <dbReference type="SAM" id="MobiDB-lite"/>
    </source>
</evidence>
<name>A0A7S2H5Z9_9STRA</name>
<dbReference type="InterPro" id="IPR010402">
    <property type="entry name" value="CCT_domain"/>
</dbReference>